<accession>A0A0F4GGY9</accession>
<evidence type="ECO:0000313" key="2">
    <source>
        <dbReference type="EMBL" id="KJX96636.1"/>
    </source>
</evidence>
<organism evidence="2 3">
    <name type="scientific">Zymoseptoria brevis</name>
    <dbReference type="NCBI Taxonomy" id="1047168"/>
    <lineage>
        <taxon>Eukaryota</taxon>
        <taxon>Fungi</taxon>
        <taxon>Dikarya</taxon>
        <taxon>Ascomycota</taxon>
        <taxon>Pezizomycotina</taxon>
        <taxon>Dothideomycetes</taxon>
        <taxon>Dothideomycetidae</taxon>
        <taxon>Mycosphaerellales</taxon>
        <taxon>Mycosphaerellaceae</taxon>
        <taxon>Zymoseptoria</taxon>
    </lineage>
</organism>
<dbReference type="Proteomes" id="UP000033647">
    <property type="component" value="Unassembled WGS sequence"/>
</dbReference>
<protein>
    <submittedName>
        <fullName evidence="2">Uncharacterized protein</fullName>
    </submittedName>
</protein>
<feature type="region of interest" description="Disordered" evidence="1">
    <location>
        <begin position="137"/>
        <end position="161"/>
    </location>
</feature>
<name>A0A0F4GGY9_9PEZI</name>
<sequence length="286" mass="31257">MDVHLAIKAARLRNVVLFGSQGMRAGEKAWDFLDELLTTFDEVPAAPPTPNMPQDVCDTTVQVMVEYCEVSVRDIIDRYRDCPVRAAPGGAADGRSSSVIDEAPRALAVRTSAPPEDVFISTAGTFKTIATEKNTRADVPPTASKNFNPPHIKNRSAADVPSDTPPIIQLSWVNWADVPKDMQLRDVENKVELTSLMATFVPGQKRARPHPCAGAQEEDEELLLGEDEITNLQMVGKIGPALQCEHGDNSGEYIMEVEVYQHPAKNALEEVNAVLQQDSVLGRVES</sequence>
<gene>
    <name evidence="2" type="ORF">TI39_contig610g00007</name>
</gene>
<evidence type="ECO:0000313" key="3">
    <source>
        <dbReference type="Proteomes" id="UP000033647"/>
    </source>
</evidence>
<dbReference type="AlphaFoldDB" id="A0A0F4GGY9"/>
<dbReference type="EMBL" id="LAFY01000602">
    <property type="protein sequence ID" value="KJX96636.1"/>
    <property type="molecule type" value="Genomic_DNA"/>
</dbReference>
<evidence type="ECO:0000256" key="1">
    <source>
        <dbReference type="SAM" id="MobiDB-lite"/>
    </source>
</evidence>
<proteinExistence type="predicted"/>
<comment type="caution">
    <text evidence="2">The sequence shown here is derived from an EMBL/GenBank/DDBJ whole genome shotgun (WGS) entry which is preliminary data.</text>
</comment>
<reference evidence="2 3" key="1">
    <citation type="submission" date="2015-03" db="EMBL/GenBank/DDBJ databases">
        <title>RNA-seq based gene annotation and comparative genomics of four Zymoseptoria species reveal species-specific pathogenicity related genes and transposable element activity.</title>
        <authorList>
            <person name="Grandaubert J."/>
            <person name="Bhattacharyya A."/>
            <person name="Stukenbrock E.H."/>
        </authorList>
    </citation>
    <scope>NUCLEOTIDE SEQUENCE [LARGE SCALE GENOMIC DNA]</scope>
    <source>
        <strain evidence="2 3">Zb18110</strain>
    </source>
</reference>
<keyword evidence="3" id="KW-1185">Reference proteome</keyword>